<organism evidence="1 2">
    <name type="scientific">Bradymonas sediminis</name>
    <dbReference type="NCBI Taxonomy" id="1548548"/>
    <lineage>
        <taxon>Bacteria</taxon>
        <taxon>Deltaproteobacteria</taxon>
        <taxon>Bradymonadales</taxon>
        <taxon>Bradymonadaceae</taxon>
        <taxon>Bradymonas</taxon>
    </lineage>
</organism>
<protein>
    <submittedName>
        <fullName evidence="1">Uncharacterized protein</fullName>
    </submittedName>
</protein>
<gene>
    <name evidence="1" type="ORF">DN745_15090</name>
</gene>
<sequence>MKDLLHNIDMSSQRIWFLFVSLLLLAIPILTPTILPIADLPQHMNQIILFQDWLQNADSQYTLQWWTPYSAIYPFLFIISAIFEPLLAARIAVLFVVSCVAIAIHTLAYLENRPAWNAVLACILIFNCSLYWGLLPFVFGMAIFLLWFRVTQFYINAEPTLYNDLRLIACGLCLYLSHALWFAAGLLWLGFYYLVARFSFKQLLRRTVPVAILVLVGIIGYLKLNATGFDSRTIYGPNPIQRLLPDNLVNSTLGGLAGTIEPIILASLLGWIILAIWQNRRELKEKTNAPLLVAAGMFLILSLTLPVLYKQTVLFSQRWAAPAVIFFVLALPNPSLKPSIKSMLSFTLLASFMLATCLHWLAFEEQDLRGLEDALAQVKPSHNVLGLGFYVPPEETDLFKHHSLIHIPAYTQLLHHGEINFSFAEFGSMPIIYKEIRQRPWSVDLEWFPGLATNTDILYFDHVLISGHEHDHAFFSKNPLIEPVTEQGIWRLYNVVQNKAAPSPNKDTVGTTP</sequence>
<dbReference type="OrthoDB" id="9553670at2"/>
<dbReference type="Proteomes" id="UP000249799">
    <property type="component" value="Chromosome"/>
</dbReference>
<reference evidence="1 2" key="1">
    <citation type="submission" date="2018-06" db="EMBL/GenBank/DDBJ databases">
        <title>Lujinxingia sediminis gen. nov. sp. nov., a new facultative anaerobic member of the class Deltaproteobacteria, and proposal of Lujinxingaceae fam. nov.</title>
        <authorList>
            <person name="Guo L.-Y."/>
            <person name="Li C.-M."/>
            <person name="Wang S."/>
            <person name="Du Z.-J."/>
        </authorList>
    </citation>
    <scope>NUCLEOTIDE SEQUENCE [LARGE SCALE GENOMIC DNA]</scope>
    <source>
        <strain evidence="1 2">FA350</strain>
    </source>
</reference>
<dbReference type="EMBL" id="CP030032">
    <property type="protein sequence ID" value="AWV90579.1"/>
    <property type="molecule type" value="Genomic_DNA"/>
</dbReference>
<name>A0A2Z4FNM4_9DELT</name>
<accession>A0A2Z4FNM4</accession>
<proteinExistence type="predicted"/>
<evidence type="ECO:0000313" key="2">
    <source>
        <dbReference type="Proteomes" id="UP000249799"/>
    </source>
</evidence>
<dbReference type="AlphaFoldDB" id="A0A2Z4FNM4"/>
<keyword evidence="2" id="KW-1185">Reference proteome</keyword>
<dbReference type="RefSeq" id="WP_111336107.1">
    <property type="nucleotide sequence ID" value="NZ_CP030032.1"/>
</dbReference>
<dbReference type="KEGG" id="bsed:DN745_15090"/>
<evidence type="ECO:0000313" key="1">
    <source>
        <dbReference type="EMBL" id="AWV90579.1"/>
    </source>
</evidence>